<keyword evidence="10" id="KW-1185">Reference proteome</keyword>
<dbReference type="Gene3D" id="3.30.450.350">
    <property type="entry name" value="CHASE domain"/>
    <property type="match status" value="1"/>
</dbReference>
<dbReference type="STRING" id="1122188.SAMN02745674_02285"/>
<reference evidence="9 10" key="1">
    <citation type="submission" date="2017-02" db="EMBL/GenBank/DDBJ databases">
        <authorList>
            <person name="Peterson S.W."/>
        </authorList>
    </citation>
    <scope>NUCLEOTIDE SEQUENCE [LARGE SCALE GENOMIC DNA]</scope>
    <source>
        <strain evidence="9 10">DSM 21749</strain>
    </source>
</reference>
<evidence type="ECO:0000259" key="6">
    <source>
        <dbReference type="PROSITE" id="PS50839"/>
    </source>
</evidence>
<evidence type="ECO:0000256" key="1">
    <source>
        <dbReference type="ARBA" id="ARBA00004370"/>
    </source>
</evidence>
<dbReference type="PROSITE" id="PS50883">
    <property type="entry name" value="EAL"/>
    <property type="match status" value="1"/>
</dbReference>
<dbReference type="SMART" id="SM00267">
    <property type="entry name" value="GGDEF"/>
    <property type="match status" value="1"/>
</dbReference>
<dbReference type="SMART" id="SM01079">
    <property type="entry name" value="CHASE"/>
    <property type="match status" value="1"/>
</dbReference>
<dbReference type="GO" id="GO:0016020">
    <property type="term" value="C:membrane"/>
    <property type="evidence" value="ECO:0007669"/>
    <property type="project" value="UniProtKB-SubCell"/>
</dbReference>
<evidence type="ECO:0000256" key="2">
    <source>
        <dbReference type="ARBA" id="ARBA00022692"/>
    </source>
</evidence>
<protein>
    <submittedName>
        <fullName evidence="9">Diguanylate cyclase (GGDEF) domain-containing protein</fullName>
    </submittedName>
</protein>
<dbReference type="Gene3D" id="3.30.450.20">
    <property type="entry name" value="PAS domain"/>
    <property type="match status" value="1"/>
</dbReference>
<accession>A0A1T4RP18</accession>
<evidence type="ECO:0000313" key="10">
    <source>
        <dbReference type="Proteomes" id="UP000190061"/>
    </source>
</evidence>
<dbReference type="SUPFAM" id="SSF55073">
    <property type="entry name" value="Nucleotide cyclase"/>
    <property type="match status" value="1"/>
</dbReference>
<dbReference type="EMBL" id="FUXP01000010">
    <property type="protein sequence ID" value="SKA17719.1"/>
    <property type="molecule type" value="Genomic_DNA"/>
</dbReference>
<dbReference type="NCBIfam" id="TIGR00254">
    <property type="entry name" value="GGDEF"/>
    <property type="match status" value="1"/>
</dbReference>
<evidence type="ECO:0000256" key="5">
    <source>
        <dbReference type="SAM" id="Phobius"/>
    </source>
</evidence>
<dbReference type="Gene3D" id="3.20.20.450">
    <property type="entry name" value="EAL domain"/>
    <property type="match status" value="1"/>
</dbReference>
<dbReference type="Pfam" id="PF13188">
    <property type="entry name" value="PAS_8"/>
    <property type="match status" value="1"/>
</dbReference>
<dbReference type="AlphaFoldDB" id="A0A1T4RP18"/>
<dbReference type="InterPro" id="IPR043128">
    <property type="entry name" value="Rev_trsase/Diguanyl_cyclase"/>
</dbReference>
<feature type="transmembrane region" description="Helical" evidence="5">
    <location>
        <begin position="303"/>
        <end position="321"/>
    </location>
</feature>
<dbReference type="Pfam" id="PF00990">
    <property type="entry name" value="GGDEF"/>
    <property type="match status" value="1"/>
</dbReference>
<evidence type="ECO:0000256" key="3">
    <source>
        <dbReference type="ARBA" id="ARBA00022989"/>
    </source>
</evidence>
<feature type="domain" description="CHASE" evidence="6">
    <location>
        <begin position="137"/>
        <end position="286"/>
    </location>
</feature>
<evidence type="ECO:0000313" key="9">
    <source>
        <dbReference type="EMBL" id="SKA17719.1"/>
    </source>
</evidence>
<dbReference type="Pfam" id="PF00563">
    <property type="entry name" value="EAL"/>
    <property type="match status" value="1"/>
</dbReference>
<dbReference type="CDD" id="cd00130">
    <property type="entry name" value="PAS"/>
    <property type="match status" value="1"/>
</dbReference>
<dbReference type="InterPro" id="IPR050706">
    <property type="entry name" value="Cyclic-di-GMP_PDE-like"/>
</dbReference>
<dbReference type="InterPro" id="IPR029787">
    <property type="entry name" value="Nucleotide_cyclase"/>
</dbReference>
<sequence length="886" mass="96946">MDSDGFSQAPQPGRVEADVSPLGVRPWVWALAALLCAILASFLFAGLQQRNAEQVARQNLEALGSATAKAIADQLEMAELVARSVQATFLASEEVDAGEFEIVYASLRPRDRFSSLQALAYAERRPAAGVNEWRTTLVQPVEGNARLFGLDVAAQPENLQALLASRDTDSAVLSPPFALVQGPGASGRSDGVALRLPIYTSGPPPRTVEERRARMAGSLAISFRPAPMIAGVLPTDAHPEMRVSVTDVTGGGSFVLYDTHAGSVPAGMQTGISRDFTHGGRTWRVSLQPTGAAMAPDWSDSSFWPGLVASVLLALLVWSVLTSRRRALEIAVRMSRSYRESEERFRALNELLPALVLLARDGDGAITYANQAARLKLGEDSREGDLYALFDDAAIGRRLRDPGLQSTTVEARLHGAGGERFWSNASVARVVVEGQPMLLMVATDISEQRQLTEMLGYQASHDALTELLNRHEFERRVKQVLASGEGARGAALLYLDMDQFKLVNDTSGHIAGDQLLVQLAGILREQVNEQEVLLARLGGDEFGILALDTGGEDAARRLAERLRAYIDGYVFVWGERSYVVSASIGGVMLDGSDTTFRDLLAHADTACYMAKEGGRNRIHFYSASDDQTARRYSEMEWANRLKSAVAEQRLLLEYQEVWPLNGKPGQAPYVELLLRLRDEDGHLVLPGAFMPAAERYGLMPMIDRWVIETALSNFDNLHPSGAALPLATINLSGASIEDASLADRILELLAEHRVDPRRVCFEITETVAVRNFSQVRSFIGRLREAGCRLALDDFGAGMSSFGYLKNLQVDIIKIDGSFIHDMLGDPMSLAIVRAVADIGHQRGLQVVAEWVSSEEIRQALVEIGVDYAQGFFLHRPEPVPFLRERR</sequence>
<gene>
    <name evidence="9" type="ORF">SAMN02745674_02285</name>
</gene>
<dbReference type="PROSITE" id="PS50887">
    <property type="entry name" value="GGDEF"/>
    <property type="match status" value="1"/>
</dbReference>
<evidence type="ECO:0000259" key="7">
    <source>
        <dbReference type="PROSITE" id="PS50883"/>
    </source>
</evidence>
<evidence type="ECO:0000259" key="8">
    <source>
        <dbReference type="PROSITE" id="PS50887"/>
    </source>
</evidence>
<evidence type="ECO:0000256" key="4">
    <source>
        <dbReference type="ARBA" id="ARBA00023136"/>
    </source>
</evidence>
<dbReference type="InterPro" id="IPR000014">
    <property type="entry name" value="PAS"/>
</dbReference>
<dbReference type="SUPFAM" id="SSF55785">
    <property type="entry name" value="PYP-like sensor domain (PAS domain)"/>
    <property type="match status" value="1"/>
</dbReference>
<feature type="transmembrane region" description="Helical" evidence="5">
    <location>
        <begin position="27"/>
        <end position="47"/>
    </location>
</feature>
<feature type="domain" description="GGDEF" evidence="8">
    <location>
        <begin position="488"/>
        <end position="623"/>
    </location>
</feature>
<dbReference type="CDD" id="cd01949">
    <property type="entry name" value="GGDEF"/>
    <property type="match status" value="1"/>
</dbReference>
<comment type="subcellular location">
    <subcellularLocation>
        <location evidence="1">Membrane</location>
    </subcellularLocation>
</comment>
<name>A0A1T4RP18_9GAMM</name>
<dbReference type="InterPro" id="IPR035919">
    <property type="entry name" value="EAL_sf"/>
</dbReference>
<dbReference type="InterPro" id="IPR042240">
    <property type="entry name" value="CHASE_sf"/>
</dbReference>
<dbReference type="GO" id="GO:0007165">
    <property type="term" value="P:signal transduction"/>
    <property type="evidence" value="ECO:0007669"/>
    <property type="project" value="UniProtKB-ARBA"/>
</dbReference>
<dbReference type="Proteomes" id="UP000190061">
    <property type="component" value="Unassembled WGS sequence"/>
</dbReference>
<feature type="domain" description="EAL" evidence="7">
    <location>
        <begin position="634"/>
        <end position="886"/>
    </location>
</feature>
<proteinExistence type="predicted"/>
<dbReference type="SUPFAM" id="SSF141868">
    <property type="entry name" value="EAL domain-like"/>
    <property type="match status" value="1"/>
</dbReference>
<dbReference type="PANTHER" id="PTHR33121:SF23">
    <property type="entry name" value="CYCLIC DI-GMP PHOSPHODIESTERASE PDEB"/>
    <property type="match status" value="1"/>
</dbReference>
<dbReference type="SMART" id="SM00052">
    <property type="entry name" value="EAL"/>
    <property type="match status" value="1"/>
</dbReference>
<dbReference type="InterPro" id="IPR001633">
    <property type="entry name" value="EAL_dom"/>
</dbReference>
<dbReference type="CDD" id="cd01948">
    <property type="entry name" value="EAL"/>
    <property type="match status" value="1"/>
</dbReference>
<dbReference type="PANTHER" id="PTHR33121">
    <property type="entry name" value="CYCLIC DI-GMP PHOSPHODIESTERASE PDEF"/>
    <property type="match status" value="1"/>
</dbReference>
<keyword evidence="2 5" id="KW-0812">Transmembrane</keyword>
<dbReference type="Pfam" id="PF03924">
    <property type="entry name" value="CHASE"/>
    <property type="match status" value="1"/>
</dbReference>
<dbReference type="Gene3D" id="3.30.70.270">
    <property type="match status" value="1"/>
</dbReference>
<dbReference type="RefSeq" id="WP_078758840.1">
    <property type="nucleotide sequence ID" value="NZ_FUXP01000010.1"/>
</dbReference>
<dbReference type="InterPro" id="IPR035965">
    <property type="entry name" value="PAS-like_dom_sf"/>
</dbReference>
<dbReference type="InterPro" id="IPR000160">
    <property type="entry name" value="GGDEF_dom"/>
</dbReference>
<dbReference type="PROSITE" id="PS50839">
    <property type="entry name" value="CHASE"/>
    <property type="match status" value="1"/>
</dbReference>
<dbReference type="GO" id="GO:0071111">
    <property type="term" value="F:cyclic-guanylate-specific phosphodiesterase activity"/>
    <property type="evidence" value="ECO:0007669"/>
    <property type="project" value="InterPro"/>
</dbReference>
<dbReference type="OrthoDB" id="9787514at2"/>
<organism evidence="9 10">
    <name type="scientific">Lysobacter spongiicola DSM 21749</name>
    <dbReference type="NCBI Taxonomy" id="1122188"/>
    <lineage>
        <taxon>Bacteria</taxon>
        <taxon>Pseudomonadati</taxon>
        <taxon>Pseudomonadota</taxon>
        <taxon>Gammaproteobacteria</taxon>
        <taxon>Lysobacterales</taxon>
        <taxon>Lysobacteraceae</taxon>
        <taxon>Novilysobacter</taxon>
    </lineage>
</organism>
<keyword evidence="4 5" id="KW-0472">Membrane</keyword>
<dbReference type="InterPro" id="IPR006189">
    <property type="entry name" value="CHASE_dom"/>
</dbReference>
<keyword evidence="3 5" id="KW-1133">Transmembrane helix</keyword>